<evidence type="ECO:0000313" key="1">
    <source>
        <dbReference type="EMBL" id="CAD2220555.1"/>
    </source>
</evidence>
<organism evidence="1 2">
    <name type="scientific">Angomonas deanei</name>
    <dbReference type="NCBI Taxonomy" id="59799"/>
    <lineage>
        <taxon>Eukaryota</taxon>
        <taxon>Discoba</taxon>
        <taxon>Euglenozoa</taxon>
        <taxon>Kinetoplastea</taxon>
        <taxon>Metakinetoplastina</taxon>
        <taxon>Trypanosomatida</taxon>
        <taxon>Trypanosomatidae</taxon>
        <taxon>Strigomonadinae</taxon>
        <taxon>Angomonas</taxon>
    </lineage>
</organism>
<protein>
    <submittedName>
        <fullName evidence="1">Uncharacterized protein</fullName>
    </submittedName>
</protein>
<proteinExistence type="predicted"/>
<reference evidence="1 2" key="1">
    <citation type="submission" date="2020-08" db="EMBL/GenBank/DDBJ databases">
        <authorList>
            <person name="Newling K."/>
            <person name="Davey J."/>
            <person name="Forrester S."/>
        </authorList>
    </citation>
    <scope>NUCLEOTIDE SEQUENCE [LARGE SCALE GENOMIC DNA]</scope>
    <source>
        <strain evidence="2">Crithidia deanei Carvalho (ATCC PRA-265)</strain>
    </source>
</reference>
<dbReference type="Proteomes" id="UP000515908">
    <property type="component" value="Chromosome 17"/>
</dbReference>
<evidence type="ECO:0000313" key="2">
    <source>
        <dbReference type="Proteomes" id="UP000515908"/>
    </source>
</evidence>
<dbReference type="AlphaFoldDB" id="A0A7G2CMA3"/>
<dbReference type="EMBL" id="LR877161">
    <property type="protein sequence ID" value="CAD2220555.1"/>
    <property type="molecule type" value="Genomic_DNA"/>
</dbReference>
<gene>
    <name evidence="1" type="ORF">ADEAN_000807700</name>
</gene>
<sequence>MIFIKRLTLVDSAEDKMLWEGRAKTQWGIGEPLAVRVSGVDGSALGTTFPQNVLPSSTTNLWSASWVGGEEEGKETEEAEVDVSINATTCLTDGGICAFEVLDMAGHLYSSCLTELKVKDGVEEVTHSIILTPLASPTGEETIYAHLEFTLVRERYYEEKKQAGESFPRPTAVTDSLTGVGLAHECVLFSTNKLFYPSQFVTGSGAYFVSNVITVESTSDHPVDVELLFSGGGEGKQISISPSSISFTQKGERRHFICTHNVFKKYGEDSKLYAIIQEGGENRIPFTIVSSNGFPRMDDGLFLMWVNMNKLGNIVFSDEETGEIKKQLPVFSLSKKN</sequence>
<keyword evidence="2" id="KW-1185">Reference proteome</keyword>
<dbReference type="VEuPathDB" id="TriTrypDB:ADEAN_000807700"/>
<accession>A0A7G2CMA3</accession>
<name>A0A7G2CMA3_9TRYP</name>